<comment type="caution">
    <text evidence="3">The sequence shown here is derived from an EMBL/GenBank/DDBJ whole genome shotgun (WGS) entry which is preliminary data.</text>
</comment>
<dbReference type="Proteomes" id="UP000582090">
    <property type="component" value="Unassembled WGS sequence"/>
</dbReference>
<dbReference type="RefSeq" id="WP_183898495.1">
    <property type="nucleotide sequence ID" value="NZ_JACIDW010000001.1"/>
</dbReference>
<evidence type="ECO:0000256" key="1">
    <source>
        <dbReference type="ARBA" id="ARBA00022741"/>
    </source>
</evidence>
<accession>A0A7W6CUS8</accession>
<dbReference type="PANTHER" id="PTHR32309:SF13">
    <property type="entry name" value="FERRIC ENTEROBACTIN TRANSPORT PROTEIN FEPE"/>
    <property type="match status" value="1"/>
</dbReference>
<dbReference type="InterPro" id="IPR027417">
    <property type="entry name" value="P-loop_NTPase"/>
</dbReference>
<dbReference type="EMBL" id="JACIDW010000001">
    <property type="protein sequence ID" value="MBB3962781.1"/>
    <property type="molecule type" value="Genomic_DNA"/>
</dbReference>
<evidence type="ECO:0000313" key="4">
    <source>
        <dbReference type="Proteomes" id="UP000582090"/>
    </source>
</evidence>
<dbReference type="Gene3D" id="3.40.50.300">
    <property type="entry name" value="P-loop containing nucleotide triphosphate hydrolases"/>
    <property type="match status" value="1"/>
</dbReference>
<reference evidence="3 4" key="1">
    <citation type="submission" date="2020-08" db="EMBL/GenBank/DDBJ databases">
        <title>Genomic Encyclopedia of Type Strains, Phase IV (KMG-IV): sequencing the most valuable type-strain genomes for metagenomic binning, comparative biology and taxonomic classification.</title>
        <authorList>
            <person name="Goeker M."/>
        </authorList>
    </citation>
    <scope>NUCLEOTIDE SEQUENCE [LARGE SCALE GENOMIC DNA]</scope>
    <source>
        <strain evidence="3 4">DSM 26575</strain>
    </source>
</reference>
<dbReference type="PANTHER" id="PTHR32309">
    <property type="entry name" value="TYROSINE-PROTEIN KINASE"/>
    <property type="match status" value="1"/>
</dbReference>
<keyword evidence="2" id="KW-0067">ATP-binding</keyword>
<organism evidence="3 4">
    <name type="scientific">Rhizobium metallidurans</name>
    <dbReference type="NCBI Taxonomy" id="1265931"/>
    <lineage>
        <taxon>Bacteria</taxon>
        <taxon>Pseudomonadati</taxon>
        <taxon>Pseudomonadota</taxon>
        <taxon>Alphaproteobacteria</taxon>
        <taxon>Hyphomicrobiales</taxon>
        <taxon>Rhizobiaceae</taxon>
        <taxon>Rhizobium/Agrobacterium group</taxon>
        <taxon>Rhizobium</taxon>
    </lineage>
</organism>
<dbReference type="CDD" id="cd05387">
    <property type="entry name" value="BY-kinase"/>
    <property type="match status" value="1"/>
</dbReference>
<evidence type="ECO:0000313" key="3">
    <source>
        <dbReference type="EMBL" id="MBB3962781.1"/>
    </source>
</evidence>
<dbReference type="InterPro" id="IPR005702">
    <property type="entry name" value="Wzc-like_C"/>
</dbReference>
<evidence type="ECO:0000256" key="2">
    <source>
        <dbReference type="ARBA" id="ARBA00022840"/>
    </source>
</evidence>
<dbReference type="GO" id="GO:0004713">
    <property type="term" value="F:protein tyrosine kinase activity"/>
    <property type="evidence" value="ECO:0007669"/>
    <property type="project" value="TreeGrafter"/>
</dbReference>
<gene>
    <name evidence="3" type="ORF">GGQ67_000399</name>
</gene>
<dbReference type="GO" id="GO:0005886">
    <property type="term" value="C:plasma membrane"/>
    <property type="evidence" value="ECO:0007669"/>
    <property type="project" value="TreeGrafter"/>
</dbReference>
<dbReference type="InterPro" id="IPR050445">
    <property type="entry name" value="Bact_polysacc_biosynth/exp"/>
</dbReference>
<protein>
    <submittedName>
        <fullName evidence="3">Mrp family chromosome partitioning ATPase</fullName>
    </submittedName>
</protein>
<name>A0A7W6CUS8_9HYPH</name>
<dbReference type="AlphaFoldDB" id="A0A7W6CUS8"/>
<dbReference type="SUPFAM" id="SSF52540">
    <property type="entry name" value="P-loop containing nucleoside triphosphate hydrolases"/>
    <property type="match status" value="1"/>
</dbReference>
<keyword evidence="4" id="KW-1185">Reference proteome</keyword>
<sequence length="260" mass="28773">MERENVSTLSPDALKDKDRMLTSRFHGLLAWSELSPLKLDPDAITRNRIVTANRSDASHVAFDMMRTKLLQAMRQNNWKSVAITSPTPACGKTFTALNLAFSFGNQQDCRTLLLDLDLRRPQVGKSLGVRNAASMESFLRGEIEIDDIFLRHGDNLAIAANSSPAHYSAELLQSSTTADVLANLNRRVNPDIVLYDLPPMLSTDDTLAFLPNVDCVVLIAAAEQSTLNEIDICEQTLAEKTNVLGVVLNKCQFSAERYGY</sequence>
<keyword evidence="1" id="KW-0547">Nucleotide-binding</keyword>
<proteinExistence type="predicted"/>